<accession>A0AAE1W393</accession>
<dbReference type="PANTHER" id="PTHR10492">
    <property type="match status" value="1"/>
</dbReference>
<dbReference type="AlphaFoldDB" id="A0AAE1W393"/>
<keyword evidence="2" id="KW-1185">Reference proteome</keyword>
<protein>
    <recommendedName>
        <fullName evidence="3">ATP-dependent DNA helicase</fullName>
    </recommendedName>
</protein>
<comment type="caution">
    <text evidence="1">The sequence shown here is derived from an EMBL/GenBank/DDBJ whole genome shotgun (WGS) entry which is preliminary data.</text>
</comment>
<gene>
    <name evidence="1" type="ORF">Sango_2714300</name>
</gene>
<evidence type="ECO:0000313" key="2">
    <source>
        <dbReference type="Proteomes" id="UP001289374"/>
    </source>
</evidence>
<organism evidence="1 2">
    <name type="scientific">Sesamum angolense</name>
    <dbReference type="NCBI Taxonomy" id="2727404"/>
    <lineage>
        <taxon>Eukaryota</taxon>
        <taxon>Viridiplantae</taxon>
        <taxon>Streptophyta</taxon>
        <taxon>Embryophyta</taxon>
        <taxon>Tracheophyta</taxon>
        <taxon>Spermatophyta</taxon>
        <taxon>Magnoliopsida</taxon>
        <taxon>eudicotyledons</taxon>
        <taxon>Gunneridae</taxon>
        <taxon>Pentapetalae</taxon>
        <taxon>asterids</taxon>
        <taxon>lamiids</taxon>
        <taxon>Lamiales</taxon>
        <taxon>Pedaliaceae</taxon>
        <taxon>Sesamum</taxon>
    </lineage>
</organism>
<sequence length="234" mass="27001">MTSLRKKMAKEEHNPKVIGRLYAVGPSEGERFYLRLLLNHVTSLKSFDDLLTVDGVHYLTFKQAAEKHGLLEDDNSIRECLVEARSFRMPYARRSVKVLNLSENMRAQHDPHFFDFLLRVGNGDEPTIENDMIRIPDSMAMHWEGENSIDELINAIFPDLSSHMYDTDYMENRAIITHLNDDVNKLNEKAINAFPGEEVTYYSFDSALDDTRNLYLPKFLNSISPGNLPPISWF</sequence>
<evidence type="ECO:0000313" key="1">
    <source>
        <dbReference type="EMBL" id="KAK4385903.1"/>
    </source>
</evidence>
<dbReference type="EMBL" id="JACGWL010000016">
    <property type="protein sequence ID" value="KAK4385903.1"/>
    <property type="molecule type" value="Genomic_DNA"/>
</dbReference>
<dbReference type="PANTHER" id="PTHR10492:SF94">
    <property type="entry name" value="ATP-DEPENDENT DNA HELICASE"/>
    <property type="match status" value="1"/>
</dbReference>
<reference evidence="1" key="1">
    <citation type="submission" date="2020-06" db="EMBL/GenBank/DDBJ databases">
        <authorList>
            <person name="Li T."/>
            <person name="Hu X."/>
            <person name="Zhang T."/>
            <person name="Song X."/>
            <person name="Zhang H."/>
            <person name="Dai N."/>
            <person name="Sheng W."/>
            <person name="Hou X."/>
            <person name="Wei L."/>
        </authorList>
    </citation>
    <scope>NUCLEOTIDE SEQUENCE</scope>
    <source>
        <strain evidence="1">K16</strain>
        <tissue evidence="1">Leaf</tissue>
    </source>
</reference>
<proteinExistence type="predicted"/>
<name>A0AAE1W393_9LAMI</name>
<dbReference type="Proteomes" id="UP001289374">
    <property type="component" value="Unassembled WGS sequence"/>
</dbReference>
<reference evidence="1" key="2">
    <citation type="journal article" date="2024" name="Plant">
        <title>Genomic evolution and insights into agronomic trait innovations of Sesamum species.</title>
        <authorList>
            <person name="Miao H."/>
            <person name="Wang L."/>
            <person name="Qu L."/>
            <person name="Liu H."/>
            <person name="Sun Y."/>
            <person name="Le M."/>
            <person name="Wang Q."/>
            <person name="Wei S."/>
            <person name="Zheng Y."/>
            <person name="Lin W."/>
            <person name="Duan Y."/>
            <person name="Cao H."/>
            <person name="Xiong S."/>
            <person name="Wang X."/>
            <person name="Wei L."/>
            <person name="Li C."/>
            <person name="Ma Q."/>
            <person name="Ju M."/>
            <person name="Zhao R."/>
            <person name="Li G."/>
            <person name="Mu C."/>
            <person name="Tian Q."/>
            <person name="Mei H."/>
            <person name="Zhang T."/>
            <person name="Gao T."/>
            <person name="Zhang H."/>
        </authorList>
    </citation>
    <scope>NUCLEOTIDE SEQUENCE</scope>
    <source>
        <strain evidence="1">K16</strain>
    </source>
</reference>
<evidence type="ECO:0008006" key="3">
    <source>
        <dbReference type="Google" id="ProtNLM"/>
    </source>
</evidence>